<reference evidence="1 2" key="1">
    <citation type="submission" date="2019-06" db="EMBL/GenBank/DDBJ databases">
        <title>Sequencing the genomes of 1000 actinobacteria strains.</title>
        <authorList>
            <person name="Klenk H.-P."/>
        </authorList>
    </citation>
    <scope>NUCLEOTIDE SEQUENCE [LARGE SCALE GENOMIC DNA]</scope>
    <source>
        <strain evidence="1 2">DSM 12335</strain>
    </source>
</reference>
<dbReference type="OrthoDB" id="5198217at2"/>
<name>A0A542YNT5_9MICO</name>
<dbReference type="Proteomes" id="UP000319516">
    <property type="component" value="Unassembled WGS sequence"/>
</dbReference>
<dbReference type="RefSeq" id="WP_141783976.1">
    <property type="nucleotide sequence ID" value="NZ_BAAAIK010000003.1"/>
</dbReference>
<protein>
    <submittedName>
        <fullName evidence="1">Uncharacterized protein</fullName>
    </submittedName>
</protein>
<comment type="caution">
    <text evidence="1">The sequence shown here is derived from an EMBL/GenBank/DDBJ whole genome shotgun (WGS) entry which is preliminary data.</text>
</comment>
<keyword evidence="2" id="KW-1185">Reference proteome</keyword>
<evidence type="ECO:0000313" key="2">
    <source>
        <dbReference type="Proteomes" id="UP000319516"/>
    </source>
</evidence>
<proteinExistence type="predicted"/>
<sequence length="155" mass="16967">MKWVVLALLVALAVVLGRWLRRRRARQTAGSDLPDLSPQELTELEQGFARVEREESGILETLLAARLRVLVSRGVPLRAMRPAPGEHAARLVFANGTVLICRAERPGDLYALAIRVHREGVRLASWGSGPDGTVLRFSWPEGGADLIALGLDQSD</sequence>
<accession>A0A542YNT5</accession>
<dbReference type="EMBL" id="VFOP01000001">
    <property type="protein sequence ID" value="TQL49758.1"/>
    <property type="molecule type" value="Genomic_DNA"/>
</dbReference>
<evidence type="ECO:0000313" key="1">
    <source>
        <dbReference type="EMBL" id="TQL49758.1"/>
    </source>
</evidence>
<dbReference type="AlphaFoldDB" id="A0A542YNT5"/>
<gene>
    <name evidence="1" type="ORF">FB467_0849</name>
</gene>
<organism evidence="1 2">
    <name type="scientific">Ornithinicoccus hortensis</name>
    <dbReference type="NCBI Taxonomy" id="82346"/>
    <lineage>
        <taxon>Bacteria</taxon>
        <taxon>Bacillati</taxon>
        <taxon>Actinomycetota</taxon>
        <taxon>Actinomycetes</taxon>
        <taxon>Micrococcales</taxon>
        <taxon>Intrasporangiaceae</taxon>
        <taxon>Ornithinicoccus</taxon>
    </lineage>
</organism>